<feature type="domain" description="HTH merR-type" evidence="7">
    <location>
        <begin position="1"/>
        <end position="69"/>
    </location>
</feature>
<dbReference type="PANTHER" id="PTHR30204">
    <property type="entry name" value="REDOX-CYCLING DRUG-SENSING TRANSCRIPTIONAL ACTIVATOR SOXR"/>
    <property type="match status" value="1"/>
</dbReference>
<dbReference type="SUPFAM" id="SSF46955">
    <property type="entry name" value="Putative DNA-binding domain"/>
    <property type="match status" value="1"/>
</dbReference>
<dbReference type="NCBIfam" id="TIGR02044">
    <property type="entry name" value="CueR"/>
    <property type="match status" value="1"/>
</dbReference>
<dbReference type="Pfam" id="PF09278">
    <property type="entry name" value="MerR-DNA-bind"/>
    <property type="match status" value="1"/>
</dbReference>
<dbReference type="EMBL" id="JBBLZC010000035">
    <property type="protein sequence ID" value="MEK0085802.1"/>
    <property type="molecule type" value="Genomic_DNA"/>
</dbReference>
<dbReference type="Pfam" id="PF00376">
    <property type="entry name" value="MerR"/>
    <property type="match status" value="1"/>
</dbReference>
<dbReference type="InterPro" id="IPR011789">
    <property type="entry name" value="CueR"/>
</dbReference>
<evidence type="ECO:0000256" key="2">
    <source>
        <dbReference type="ARBA" id="ARBA00022490"/>
    </source>
</evidence>
<dbReference type="CDD" id="cd01108">
    <property type="entry name" value="HTH_CueR"/>
    <property type="match status" value="1"/>
</dbReference>
<dbReference type="RefSeq" id="WP_418161651.1">
    <property type="nucleotide sequence ID" value="NZ_JBBLZC010000035.1"/>
</dbReference>
<dbReference type="Gene3D" id="1.10.1660.10">
    <property type="match status" value="1"/>
</dbReference>
<protein>
    <submittedName>
        <fullName evidence="8">Cu(I)-responsive transcriptional regulator</fullName>
    </submittedName>
</protein>
<keyword evidence="3" id="KW-0805">Transcription regulation</keyword>
<evidence type="ECO:0000256" key="6">
    <source>
        <dbReference type="SAM" id="Coils"/>
    </source>
</evidence>
<dbReference type="PROSITE" id="PS50937">
    <property type="entry name" value="HTH_MERR_2"/>
    <property type="match status" value="1"/>
</dbReference>
<feature type="coiled-coil region" evidence="6">
    <location>
        <begin position="81"/>
        <end position="111"/>
    </location>
</feature>
<keyword evidence="4" id="KW-0238">DNA-binding</keyword>
<evidence type="ECO:0000256" key="1">
    <source>
        <dbReference type="ARBA" id="ARBA00004496"/>
    </source>
</evidence>
<dbReference type="InterPro" id="IPR015358">
    <property type="entry name" value="Tscrpt_reg_MerR_DNA-bd"/>
</dbReference>
<sequence>MNIGEAAKRTGLPAKTIRYYEDIGLVVPSGRRENNYRDYGEQDVHLLQFVARARSLGFSVENCRELLSLYRDQHRASADVKALAEARIRDIEQKIRELEAMKATLQDLVARCHGDDRPDCPILSDLAHDTLQETACCAGASEGRPR</sequence>
<dbReference type="PANTHER" id="PTHR30204:SF94">
    <property type="entry name" value="HEAVY METAL-DEPENDENT TRANSCRIPTIONAL REGULATOR HI_0293-RELATED"/>
    <property type="match status" value="1"/>
</dbReference>
<dbReference type="SMART" id="SM00422">
    <property type="entry name" value="HTH_MERR"/>
    <property type="match status" value="1"/>
</dbReference>
<dbReference type="InterPro" id="IPR047057">
    <property type="entry name" value="MerR_fam"/>
</dbReference>
<dbReference type="InterPro" id="IPR000551">
    <property type="entry name" value="MerR-type_HTH_dom"/>
</dbReference>
<evidence type="ECO:0000313" key="9">
    <source>
        <dbReference type="Proteomes" id="UP001375743"/>
    </source>
</evidence>
<evidence type="ECO:0000256" key="3">
    <source>
        <dbReference type="ARBA" id="ARBA00023015"/>
    </source>
</evidence>
<evidence type="ECO:0000256" key="4">
    <source>
        <dbReference type="ARBA" id="ARBA00023125"/>
    </source>
</evidence>
<comment type="subcellular location">
    <subcellularLocation>
        <location evidence="1">Cytoplasm</location>
    </subcellularLocation>
</comment>
<evidence type="ECO:0000259" key="7">
    <source>
        <dbReference type="PROSITE" id="PS50937"/>
    </source>
</evidence>
<evidence type="ECO:0000313" key="8">
    <source>
        <dbReference type="EMBL" id="MEK0085802.1"/>
    </source>
</evidence>
<keyword evidence="6" id="KW-0175">Coiled coil</keyword>
<dbReference type="PRINTS" id="PR00040">
    <property type="entry name" value="HTHMERR"/>
</dbReference>
<organism evidence="8 9">
    <name type="scientific">Benzoatithermus flavus</name>
    <dbReference type="NCBI Taxonomy" id="3108223"/>
    <lineage>
        <taxon>Bacteria</taxon>
        <taxon>Pseudomonadati</taxon>
        <taxon>Pseudomonadota</taxon>
        <taxon>Alphaproteobacteria</taxon>
        <taxon>Geminicoccales</taxon>
        <taxon>Geminicoccaceae</taxon>
        <taxon>Benzoatithermus</taxon>
    </lineage>
</organism>
<dbReference type="Proteomes" id="UP001375743">
    <property type="component" value="Unassembled WGS sequence"/>
</dbReference>
<dbReference type="InterPro" id="IPR009061">
    <property type="entry name" value="DNA-bd_dom_put_sf"/>
</dbReference>
<evidence type="ECO:0000256" key="5">
    <source>
        <dbReference type="ARBA" id="ARBA00023163"/>
    </source>
</evidence>
<keyword evidence="5" id="KW-0804">Transcription</keyword>
<reference evidence="8 9" key="1">
    <citation type="submission" date="2024-01" db="EMBL/GenBank/DDBJ databases">
        <title>Multi-omics insights into the function and evolution of sodium benzoate biodegradation pathways in Benzoatithermus flavus gen. nov., sp. nov. from hot spring.</title>
        <authorList>
            <person name="Hu C.-J."/>
            <person name="Li W.-J."/>
        </authorList>
    </citation>
    <scope>NUCLEOTIDE SEQUENCE [LARGE SCALE GENOMIC DNA]</scope>
    <source>
        <strain evidence="8 9">SYSU G07066</strain>
    </source>
</reference>
<proteinExistence type="predicted"/>
<accession>A0ABU8Y0T5</accession>
<keyword evidence="9" id="KW-1185">Reference proteome</keyword>
<keyword evidence="2" id="KW-0963">Cytoplasm</keyword>
<comment type="caution">
    <text evidence="8">The sequence shown here is derived from an EMBL/GenBank/DDBJ whole genome shotgun (WGS) entry which is preliminary data.</text>
</comment>
<gene>
    <name evidence="8" type="primary">cueR</name>
    <name evidence="8" type="ORF">U1T56_21825</name>
</gene>
<name>A0ABU8Y0T5_9PROT</name>